<comment type="caution">
    <text evidence="1">The sequence shown here is derived from an EMBL/GenBank/DDBJ whole genome shotgun (WGS) entry which is preliminary data.</text>
</comment>
<protein>
    <submittedName>
        <fullName evidence="1">Uncharacterized protein</fullName>
    </submittedName>
</protein>
<dbReference type="AlphaFoldDB" id="A0A4Y2L6F3"/>
<reference evidence="1 2" key="1">
    <citation type="journal article" date="2019" name="Sci. Rep.">
        <title>Orb-weaving spider Araneus ventricosus genome elucidates the spidroin gene catalogue.</title>
        <authorList>
            <person name="Kono N."/>
            <person name="Nakamura H."/>
            <person name="Ohtoshi R."/>
            <person name="Moran D.A.P."/>
            <person name="Shinohara A."/>
            <person name="Yoshida Y."/>
            <person name="Fujiwara M."/>
            <person name="Mori M."/>
            <person name="Tomita M."/>
            <person name="Arakawa K."/>
        </authorList>
    </citation>
    <scope>NUCLEOTIDE SEQUENCE [LARGE SCALE GENOMIC DNA]</scope>
</reference>
<keyword evidence="2" id="KW-1185">Reference proteome</keyword>
<proteinExistence type="predicted"/>
<sequence length="165" mass="19088">MLQNTGYNSAPGEDIMESIHMTSQSHDKWDLIARCLKARIHLRAKRFEEITFTRNQSRIMGKEKPLFETLILTCQSPMKGKGTLETLWNILWIGIRHARTTLEQVATGIANLFVFVEEPTRFCSQRVKKLVHTCGTLACERFANHSELKCICSFTLCMLLFDFFR</sequence>
<gene>
    <name evidence="1" type="ORF">AVEN_31758_1</name>
</gene>
<dbReference type="Proteomes" id="UP000499080">
    <property type="component" value="Unassembled WGS sequence"/>
</dbReference>
<organism evidence="1 2">
    <name type="scientific">Araneus ventricosus</name>
    <name type="common">Orbweaver spider</name>
    <name type="synonym">Epeira ventricosa</name>
    <dbReference type="NCBI Taxonomy" id="182803"/>
    <lineage>
        <taxon>Eukaryota</taxon>
        <taxon>Metazoa</taxon>
        <taxon>Ecdysozoa</taxon>
        <taxon>Arthropoda</taxon>
        <taxon>Chelicerata</taxon>
        <taxon>Arachnida</taxon>
        <taxon>Araneae</taxon>
        <taxon>Araneomorphae</taxon>
        <taxon>Entelegynae</taxon>
        <taxon>Araneoidea</taxon>
        <taxon>Araneidae</taxon>
        <taxon>Araneus</taxon>
    </lineage>
</organism>
<dbReference type="EMBL" id="BGPR01005430">
    <property type="protein sequence ID" value="GBN10104.1"/>
    <property type="molecule type" value="Genomic_DNA"/>
</dbReference>
<evidence type="ECO:0000313" key="2">
    <source>
        <dbReference type="Proteomes" id="UP000499080"/>
    </source>
</evidence>
<accession>A0A4Y2L6F3</accession>
<name>A0A4Y2L6F3_ARAVE</name>
<evidence type="ECO:0000313" key="1">
    <source>
        <dbReference type="EMBL" id="GBN10104.1"/>
    </source>
</evidence>